<reference evidence="1" key="1">
    <citation type="submission" date="2018-04" db="EMBL/GenBank/DDBJ databases">
        <title>Transcriptome of Schizaphis graminum biotype I.</title>
        <authorList>
            <person name="Scully E.D."/>
            <person name="Geib S.M."/>
            <person name="Palmer N.A."/>
            <person name="Koch K."/>
            <person name="Bradshaw J."/>
            <person name="Heng-Moss T."/>
            <person name="Sarath G."/>
        </authorList>
    </citation>
    <scope>NUCLEOTIDE SEQUENCE</scope>
</reference>
<evidence type="ECO:0000313" key="1">
    <source>
        <dbReference type="EMBL" id="MBY33049.1"/>
    </source>
</evidence>
<dbReference type="AlphaFoldDB" id="A0A2S2PUC7"/>
<protein>
    <submittedName>
        <fullName evidence="1">Uncharacterized protein</fullName>
    </submittedName>
</protein>
<name>A0A2S2PUC7_SCHGA</name>
<gene>
    <name evidence="1" type="ORF">g.16799</name>
</gene>
<proteinExistence type="predicted"/>
<dbReference type="EMBL" id="GGMR01020430">
    <property type="protein sequence ID" value="MBY33049.1"/>
    <property type="molecule type" value="Transcribed_RNA"/>
</dbReference>
<organism evidence="1">
    <name type="scientific">Schizaphis graminum</name>
    <name type="common">Green bug aphid</name>
    <dbReference type="NCBI Taxonomy" id="13262"/>
    <lineage>
        <taxon>Eukaryota</taxon>
        <taxon>Metazoa</taxon>
        <taxon>Ecdysozoa</taxon>
        <taxon>Arthropoda</taxon>
        <taxon>Hexapoda</taxon>
        <taxon>Insecta</taxon>
        <taxon>Pterygota</taxon>
        <taxon>Neoptera</taxon>
        <taxon>Paraneoptera</taxon>
        <taxon>Hemiptera</taxon>
        <taxon>Sternorrhyncha</taxon>
        <taxon>Aphidomorpha</taxon>
        <taxon>Aphidoidea</taxon>
        <taxon>Aphididae</taxon>
        <taxon>Aphidini</taxon>
        <taxon>Schizaphis</taxon>
    </lineage>
</organism>
<accession>A0A2S2PUC7</accession>
<sequence>MWIGDGGRSCVSFSSSPGRCKRRRVYAFYTAAERPATRRAPTRPRRRYTWRSESMYCIHIERDSVLKFKMKHITVNAYSMSSRVRDVEMWNHQLTPSVPLSWLSIADMYRLQADIDFIL</sequence>